<proteinExistence type="predicted"/>
<dbReference type="AlphaFoldDB" id="A0A5R8NSU2"/>
<name>A0A5R8NSU2_9NOCA</name>
<dbReference type="InterPro" id="IPR026467">
    <property type="entry name" value="Ser/Gly_Cys_C_dom"/>
</dbReference>
<protein>
    <submittedName>
        <fullName evidence="3">TIGR04222 domain-containing membrane protein</fullName>
    </submittedName>
</protein>
<keyword evidence="2" id="KW-0812">Transmembrane</keyword>
<evidence type="ECO:0000256" key="1">
    <source>
        <dbReference type="SAM" id="MobiDB-lite"/>
    </source>
</evidence>
<dbReference type="RefSeq" id="WP_138448072.1">
    <property type="nucleotide sequence ID" value="NZ_VBUT01000004.1"/>
</dbReference>
<sequence>MNVIQRFAAAHPDVLAGETWGISGPAFLSVYIPVAILAVAAGVWLRRNIDRSAAPTEKLSAPEIAMLHGDQRPVMAALALLRSHGLIDSRATPTRAMTPADRAQLDWFTLAIFDRLTPQEQTVAGIAAAASAQIEQLRASLTERGYMPDAVFRRAARDAGMPIAIVGIFGVVRFFAGLINGNPTLFLFFVLAALAIAWRLVAHPGRVTGRGAEAKKRAVSEHTYLRPRNSPAYATYGVGAAAIAVAVFGTSALTVLDPGLASAVDAPTGGADGGGGSDGGGGDGGGGGGGCGGGGCGG</sequence>
<dbReference type="EMBL" id="VBUT01000004">
    <property type="protein sequence ID" value="TLF78723.1"/>
    <property type="molecule type" value="Genomic_DNA"/>
</dbReference>
<dbReference type="Proteomes" id="UP000306378">
    <property type="component" value="Unassembled WGS sequence"/>
</dbReference>
<organism evidence="3 4">
    <name type="scientific">Nocardia cyriacigeorgica</name>
    <dbReference type="NCBI Taxonomy" id="135487"/>
    <lineage>
        <taxon>Bacteria</taxon>
        <taxon>Bacillati</taxon>
        <taxon>Actinomycetota</taxon>
        <taxon>Actinomycetes</taxon>
        <taxon>Mycobacteriales</taxon>
        <taxon>Nocardiaceae</taxon>
        <taxon>Nocardia</taxon>
    </lineage>
</organism>
<keyword evidence="2" id="KW-0472">Membrane</keyword>
<accession>A0A5R8NSU2</accession>
<evidence type="ECO:0000313" key="4">
    <source>
        <dbReference type="Proteomes" id="UP000306378"/>
    </source>
</evidence>
<evidence type="ECO:0000256" key="2">
    <source>
        <dbReference type="SAM" id="Phobius"/>
    </source>
</evidence>
<feature type="transmembrane region" description="Helical" evidence="2">
    <location>
        <begin position="233"/>
        <end position="256"/>
    </location>
</feature>
<feature type="region of interest" description="Disordered" evidence="1">
    <location>
        <begin position="271"/>
        <end position="298"/>
    </location>
</feature>
<reference evidence="3 4" key="1">
    <citation type="submission" date="2019-05" db="EMBL/GenBank/DDBJ databases">
        <title>Genomes sequences of two Nocardia cyriacigeorgica environmental isolates, type strains Nocardia asteroides ATCC 19247 and Nocardia cyriacigeorgica DSM 44484.</title>
        <authorList>
            <person name="Vautrin F."/>
            <person name="Bergeron E."/>
            <person name="Dubost A."/>
            <person name="Abrouk D."/>
            <person name="Rodriguez Nava V."/>
            <person name="Pujic P."/>
        </authorList>
    </citation>
    <scope>NUCLEOTIDE SEQUENCE [LARGE SCALE GENOMIC DNA]</scope>
    <source>
        <strain evidence="3 4">EML 446</strain>
    </source>
</reference>
<feature type="transmembrane region" description="Helical" evidence="2">
    <location>
        <begin position="20"/>
        <end position="45"/>
    </location>
</feature>
<dbReference type="NCBIfam" id="TIGR04222">
    <property type="entry name" value="near_uncomplex"/>
    <property type="match status" value="1"/>
</dbReference>
<feature type="transmembrane region" description="Helical" evidence="2">
    <location>
        <begin position="159"/>
        <end position="179"/>
    </location>
</feature>
<keyword evidence="2" id="KW-1133">Transmembrane helix</keyword>
<gene>
    <name evidence="3" type="ORF">FEK34_13145</name>
</gene>
<comment type="caution">
    <text evidence="3">The sequence shown here is derived from an EMBL/GenBank/DDBJ whole genome shotgun (WGS) entry which is preliminary data.</text>
</comment>
<feature type="transmembrane region" description="Helical" evidence="2">
    <location>
        <begin position="185"/>
        <end position="202"/>
    </location>
</feature>
<evidence type="ECO:0000313" key="3">
    <source>
        <dbReference type="EMBL" id="TLF78723.1"/>
    </source>
</evidence>